<accession>A0A9P5ZHW4</accession>
<evidence type="ECO:0000313" key="1">
    <source>
        <dbReference type="EMBL" id="KAF9487475.1"/>
    </source>
</evidence>
<dbReference type="EMBL" id="MU154774">
    <property type="protein sequence ID" value="KAF9487475.1"/>
    <property type="molecule type" value="Genomic_DNA"/>
</dbReference>
<dbReference type="OrthoDB" id="3089472at2759"/>
<sequence length="195" mass="21866">MILATYSAYISQRPYAYPLEPEQDWEGLITSIYTVYLSLSLYSRGRKGDEGDHFPRNWESCRNRQRLWITSLVKLLAPVDFEKIVDSTQMIDILSYIPPTPPELHGAALDVASQDLFRIPVDCTGVDIGAMGASYVDNDGEADEDGPYVSDDAYDCFGNQKPQNAYSQDMPDGWGHLAIGSYASEDFLLAGWKYL</sequence>
<protein>
    <submittedName>
        <fullName evidence="1">Uncharacterized protein</fullName>
    </submittedName>
</protein>
<dbReference type="Proteomes" id="UP000807025">
    <property type="component" value="Unassembled WGS sequence"/>
</dbReference>
<keyword evidence="2" id="KW-1185">Reference proteome</keyword>
<proteinExistence type="predicted"/>
<gene>
    <name evidence="1" type="ORF">BDN71DRAFT_1436820</name>
</gene>
<comment type="caution">
    <text evidence="1">The sequence shown here is derived from an EMBL/GenBank/DDBJ whole genome shotgun (WGS) entry which is preliminary data.</text>
</comment>
<dbReference type="AlphaFoldDB" id="A0A9P5ZHW4"/>
<reference evidence="1" key="1">
    <citation type="submission" date="2020-11" db="EMBL/GenBank/DDBJ databases">
        <authorList>
            <consortium name="DOE Joint Genome Institute"/>
            <person name="Ahrendt S."/>
            <person name="Riley R."/>
            <person name="Andreopoulos W."/>
            <person name="Labutti K."/>
            <person name="Pangilinan J."/>
            <person name="Ruiz-Duenas F.J."/>
            <person name="Barrasa J.M."/>
            <person name="Sanchez-Garcia M."/>
            <person name="Camarero S."/>
            <person name="Miyauchi S."/>
            <person name="Serrano A."/>
            <person name="Linde D."/>
            <person name="Babiker R."/>
            <person name="Drula E."/>
            <person name="Ayuso-Fernandez I."/>
            <person name="Pacheco R."/>
            <person name="Padilla G."/>
            <person name="Ferreira P."/>
            <person name="Barriuso J."/>
            <person name="Kellner H."/>
            <person name="Castanera R."/>
            <person name="Alfaro M."/>
            <person name="Ramirez L."/>
            <person name="Pisabarro A.G."/>
            <person name="Kuo A."/>
            <person name="Tritt A."/>
            <person name="Lipzen A."/>
            <person name="He G."/>
            <person name="Yan M."/>
            <person name="Ng V."/>
            <person name="Cullen D."/>
            <person name="Martin F."/>
            <person name="Rosso M.-N."/>
            <person name="Henrissat B."/>
            <person name="Hibbett D."/>
            <person name="Martinez A.T."/>
            <person name="Grigoriev I.V."/>
        </authorList>
    </citation>
    <scope>NUCLEOTIDE SEQUENCE</scope>
    <source>
        <strain evidence="1">ATCC 90797</strain>
    </source>
</reference>
<organism evidence="1 2">
    <name type="scientific">Pleurotus eryngii</name>
    <name type="common">Boletus of the steppes</name>
    <dbReference type="NCBI Taxonomy" id="5323"/>
    <lineage>
        <taxon>Eukaryota</taxon>
        <taxon>Fungi</taxon>
        <taxon>Dikarya</taxon>
        <taxon>Basidiomycota</taxon>
        <taxon>Agaricomycotina</taxon>
        <taxon>Agaricomycetes</taxon>
        <taxon>Agaricomycetidae</taxon>
        <taxon>Agaricales</taxon>
        <taxon>Pleurotineae</taxon>
        <taxon>Pleurotaceae</taxon>
        <taxon>Pleurotus</taxon>
    </lineage>
</organism>
<name>A0A9P5ZHW4_PLEER</name>
<evidence type="ECO:0000313" key="2">
    <source>
        <dbReference type="Proteomes" id="UP000807025"/>
    </source>
</evidence>